<organism evidence="7 8">
    <name type="scientific">Nitrosomonas mobilis</name>
    <dbReference type="NCBI Taxonomy" id="51642"/>
    <lineage>
        <taxon>Bacteria</taxon>
        <taxon>Pseudomonadati</taxon>
        <taxon>Pseudomonadota</taxon>
        <taxon>Betaproteobacteria</taxon>
        <taxon>Nitrosomonadales</taxon>
        <taxon>Nitrosomonadaceae</taxon>
        <taxon>Nitrosomonas</taxon>
    </lineage>
</organism>
<dbReference type="EC" id="3.1.1.85" evidence="5"/>
<dbReference type="GO" id="GO:0005737">
    <property type="term" value="C:cytoplasm"/>
    <property type="evidence" value="ECO:0007669"/>
    <property type="project" value="UniProtKB-SubCell"/>
</dbReference>
<accession>A0A1G5SGA4</accession>
<evidence type="ECO:0000256" key="2">
    <source>
        <dbReference type="ARBA" id="ARBA00022490"/>
    </source>
</evidence>
<feature type="active site" evidence="5">
    <location>
        <position position="244"/>
    </location>
</feature>
<name>A0A1G5SGA4_9PROT</name>
<dbReference type="PANTHER" id="PTHR43798">
    <property type="entry name" value="MONOACYLGLYCEROL LIPASE"/>
    <property type="match status" value="1"/>
</dbReference>
<dbReference type="GO" id="GO:0009102">
    <property type="term" value="P:biotin biosynthetic process"/>
    <property type="evidence" value="ECO:0007669"/>
    <property type="project" value="UniProtKB-UniRule"/>
</dbReference>
<comment type="similarity">
    <text evidence="5">Belongs to the AB hydrolase superfamily. Carboxylesterase BioH family.</text>
</comment>
<gene>
    <name evidence="5 7" type="primary">bioH</name>
    <name evidence="7" type="ORF">NSMM_380041</name>
</gene>
<feature type="active site" description="Nucleophile" evidence="5">
    <location>
        <position position="90"/>
    </location>
</feature>
<feature type="binding site" evidence="5">
    <location>
        <position position="30"/>
    </location>
    <ligand>
        <name>substrate</name>
    </ligand>
</feature>
<dbReference type="STRING" id="51642.NSMM_380041"/>
<feature type="domain" description="AB hydrolase-1" evidence="6">
    <location>
        <begin position="24"/>
        <end position="256"/>
    </location>
</feature>
<sequence>MNTQFQSTDEQKLFIQSEGGGPNLVMLHGWGMHGGIWDSVAPQLAQRFRLHRIDLPGHGFSQALPLHSLESLTASIALHVPANSIVCGWSLGGQIALTLARDWPACVSQLVLVATTPCFTRKTDWSWGMAAATLQLFKENLDRQYLRTLQRFLALQVRGGIDQAPVLAQLHERLLQRGQPAPQALQAGLHILLTSDLRAALPHITQPVMLIHGENDVITPVNAARWMQQQLPRTQFKPVAHCGHAPFLSYPEFFVECFNDL</sequence>
<proteinExistence type="inferred from homology"/>
<feature type="binding site" evidence="5">
    <location>
        <begin position="90"/>
        <end position="91"/>
    </location>
    <ligand>
        <name>substrate</name>
    </ligand>
</feature>
<dbReference type="AlphaFoldDB" id="A0A1G5SGA4"/>
<evidence type="ECO:0000259" key="6">
    <source>
        <dbReference type="Pfam" id="PF12697"/>
    </source>
</evidence>
<dbReference type="HAMAP" id="MF_01260">
    <property type="entry name" value="Carboxylester"/>
    <property type="match status" value="1"/>
</dbReference>
<reference evidence="7 8" key="1">
    <citation type="submission" date="2016-10" db="EMBL/GenBank/DDBJ databases">
        <authorList>
            <person name="de Groot N.N."/>
        </authorList>
    </citation>
    <scope>NUCLEOTIDE SEQUENCE [LARGE SCALE GENOMIC DNA]</scope>
    <source>
        <strain evidence="7">1</strain>
    </source>
</reference>
<keyword evidence="3 5" id="KW-0093">Biotin biosynthesis</keyword>
<dbReference type="InterPro" id="IPR000073">
    <property type="entry name" value="AB_hydrolase_1"/>
</dbReference>
<feature type="active site" evidence="5">
    <location>
        <position position="216"/>
    </location>
</feature>
<protein>
    <recommendedName>
        <fullName evidence="5">Pimeloyl-[acyl-carrier protein] methyl ester esterase</fullName>
        <ecNumber evidence="5">3.1.1.85</ecNumber>
    </recommendedName>
    <alternativeName>
        <fullName evidence="5">Biotin synthesis protein BioH</fullName>
    </alternativeName>
    <alternativeName>
        <fullName evidence="5">Carboxylesterase BioH</fullName>
    </alternativeName>
</protein>
<feature type="binding site" evidence="5">
    <location>
        <begin position="152"/>
        <end position="156"/>
    </location>
    <ligand>
        <name>substrate</name>
    </ligand>
</feature>
<dbReference type="Proteomes" id="UP000198729">
    <property type="component" value="Unassembled WGS sequence"/>
</dbReference>
<dbReference type="InterPro" id="IPR010076">
    <property type="entry name" value="BioH"/>
</dbReference>
<keyword evidence="4 5" id="KW-0378">Hydrolase</keyword>
<dbReference type="NCBIfam" id="TIGR01738">
    <property type="entry name" value="bioH"/>
    <property type="match status" value="1"/>
</dbReference>
<keyword evidence="1 5" id="KW-0719">Serine esterase</keyword>
<evidence type="ECO:0000313" key="8">
    <source>
        <dbReference type="Proteomes" id="UP000198729"/>
    </source>
</evidence>
<dbReference type="Pfam" id="PF12697">
    <property type="entry name" value="Abhydrolase_6"/>
    <property type="match status" value="1"/>
</dbReference>
<dbReference type="InterPro" id="IPR029058">
    <property type="entry name" value="AB_hydrolase_fold"/>
</dbReference>
<dbReference type="RefSeq" id="WP_090285675.1">
    <property type="nucleotide sequence ID" value="NZ_FMWO01000045.1"/>
</dbReference>
<feature type="binding site" evidence="5">
    <location>
        <position position="244"/>
    </location>
    <ligand>
        <name>substrate</name>
    </ligand>
</feature>
<comment type="pathway">
    <text evidence="5">Cofactor biosynthesis; biotin biosynthesis.</text>
</comment>
<comment type="function">
    <text evidence="5">The physiological role of BioH is to remove the methyl group introduced by BioC when the pimeloyl moiety is complete. It allows to synthesize pimeloyl-ACP via the fatty acid synthetic pathway through the hydrolysis of the ester bonds of pimeloyl-ACP esters.</text>
</comment>
<keyword evidence="8" id="KW-1185">Reference proteome</keyword>
<evidence type="ECO:0000256" key="5">
    <source>
        <dbReference type="HAMAP-Rule" id="MF_01260"/>
    </source>
</evidence>
<dbReference type="UniPathway" id="UPA00078"/>
<comment type="catalytic activity">
    <reaction evidence="5">
        <text>6-carboxyhexanoyl-[ACP] methyl ester + H2O = 6-carboxyhexanoyl-[ACP] + methanol + H(+)</text>
        <dbReference type="Rhea" id="RHEA:42700"/>
        <dbReference type="Rhea" id="RHEA-COMP:9955"/>
        <dbReference type="Rhea" id="RHEA-COMP:10186"/>
        <dbReference type="ChEBI" id="CHEBI:15377"/>
        <dbReference type="ChEBI" id="CHEBI:15378"/>
        <dbReference type="ChEBI" id="CHEBI:17790"/>
        <dbReference type="ChEBI" id="CHEBI:78846"/>
        <dbReference type="ChEBI" id="CHEBI:82735"/>
        <dbReference type="EC" id="3.1.1.85"/>
    </reaction>
</comment>
<dbReference type="OrthoDB" id="9798888at2"/>
<evidence type="ECO:0000256" key="4">
    <source>
        <dbReference type="ARBA" id="ARBA00022801"/>
    </source>
</evidence>
<comment type="subunit">
    <text evidence="5">Monomer.</text>
</comment>
<evidence type="ECO:0000313" key="7">
    <source>
        <dbReference type="EMBL" id="SCZ85419.1"/>
    </source>
</evidence>
<dbReference type="SUPFAM" id="SSF53474">
    <property type="entry name" value="alpha/beta-Hydrolases"/>
    <property type="match status" value="1"/>
</dbReference>
<dbReference type="Gene3D" id="3.40.50.1820">
    <property type="entry name" value="alpha/beta hydrolase"/>
    <property type="match status" value="1"/>
</dbReference>
<dbReference type="InterPro" id="IPR050266">
    <property type="entry name" value="AB_hydrolase_sf"/>
</dbReference>
<evidence type="ECO:0000256" key="3">
    <source>
        <dbReference type="ARBA" id="ARBA00022756"/>
    </source>
</evidence>
<comment type="subcellular location">
    <subcellularLocation>
        <location evidence="5">Cytoplasm</location>
    </subcellularLocation>
</comment>
<keyword evidence="2 5" id="KW-0963">Cytoplasm</keyword>
<dbReference type="GO" id="GO:0016020">
    <property type="term" value="C:membrane"/>
    <property type="evidence" value="ECO:0007669"/>
    <property type="project" value="TreeGrafter"/>
</dbReference>
<dbReference type="GO" id="GO:0090499">
    <property type="term" value="F:pimelyl-[acyl-carrier protein] methyl ester esterase activity"/>
    <property type="evidence" value="ECO:0007669"/>
    <property type="project" value="UniProtKB-EC"/>
</dbReference>
<dbReference type="EMBL" id="FMWO01000045">
    <property type="protein sequence ID" value="SCZ85419.1"/>
    <property type="molecule type" value="Genomic_DNA"/>
</dbReference>
<evidence type="ECO:0000256" key="1">
    <source>
        <dbReference type="ARBA" id="ARBA00022487"/>
    </source>
</evidence>
<dbReference type="PANTHER" id="PTHR43798:SF31">
    <property type="entry name" value="AB HYDROLASE SUPERFAMILY PROTEIN YCLE"/>
    <property type="match status" value="1"/>
</dbReference>